<feature type="domain" description="Helicase C-terminal" evidence="6">
    <location>
        <begin position="360"/>
        <end position="504"/>
    </location>
</feature>
<dbReference type="PROSITE" id="PS51857">
    <property type="entry name" value="CSD_2"/>
    <property type="match status" value="1"/>
</dbReference>
<evidence type="ECO:0000259" key="8">
    <source>
        <dbReference type="PROSITE" id="PS51857"/>
    </source>
</evidence>
<evidence type="ECO:0000256" key="4">
    <source>
        <dbReference type="ARBA" id="ARBA00022840"/>
    </source>
</evidence>
<evidence type="ECO:0000313" key="9">
    <source>
        <dbReference type="EMBL" id="KKM96580.1"/>
    </source>
</evidence>
<dbReference type="SMART" id="SM00490">
    <property type="entry name" value="HELICc"/>
    <property type="match status" value="1"/>
</dbReference>
<dbReference type="GO" id="GO:0005524">
    <property type="term" value="F:ATP binding"/>
    <property type="evidence" value="ECO:0007669"/>
    <property type="project" value="UniProtKB-KW"/>
</dbReference>
<dbReference type="InterPro" id="IPR011129">
    <property type="entry name" value="CSD"/>
</dbReference>
<dbReference type="CDD" id="cd18787">
    <property type="entry name" value="SF2_C_DEAD"/>
    <property type="match status" value="1"/>
</dbReference>
<protein>
    <recommendedName>
        <fullName evidence="10">CSD domain-containing protein</fullName>
    </recommendedName>
</protein>
<keyword evidence="1" id="KW-0547">Nucleotide-binding</keyword>
<gene>
    <name evidence="9" type="ORF">LCGC14_1176690</name>
</gene>
<evidence type="ECO:0000259" key="6">
    <source>
        <dbReference type="PROSITE" id="PS51194"/>
    </source>
</evidence>
<dbReference type="InterPro" id="IPR001650">
    <property type="entry name" value="Helicase_C-like"/>
</dbReference>
<dbReference type="InterPro" id="IPR050079">
    <property type="entry name" value="DEAD_box_RNA_helicase"/>
</dbReference>
<dbReference type="InterPro" id="IPR044742">
    <property type="entry name" value="DEAD/DEAH_RhlB"/>
</dbReference>
<keyword evidence="4" id="KW-0067">ATP-binding</keyword>
<dbReference type="Pfam" id="PF00313">
    <property type="entry name" value="CSD"/>
    <property type="match status" value="1"/>
</dbReference>
<dbReference type="PROSITE" id="PS51194">
    <property type="entry name" value="HELICASE_CTER"/>
    <property type="match status" value="1"/>
</dbReference>
<dbReference type="CDD" id="cd00268">
    <property type="entry name" value="DEADc"/>
    <property type="match status" value="1"/>
</dbReference>
<dbReference type="Gene3D" id="3.40.50.300">
    <property type="entry name" value="P-loop containing nucleotide triphosphate hydrolases"/>
    <property type="match status" value="2"/>
</dbReference>
<dbReference type="SMART" id="SM00357">
    <property type="entry name" value="CSP"/>
    <property type="match status" value="1"/>
</dbReference>
<dbReference type="GO" id="GO:0003724">
    <property type="term" value="F:RNA helicase activity"/>
    <property type="evidence" value="ECO:0007669"/>
    <property type="project" value="InterPro"/>
</dbReference>
<dbReference type="InterPro" id="IPR014014">
    <property type="entry name" value="RNA_helicase_DEAD_Q_motif"/>
</dbReference>
<dbReference type="InterPro" id="IPR012340">
    <property type="entry name" value="NA-bd_OB-fold"/>
</dbReference>
<keyword evidence="2" id="KW-0378">Hydrolase</keyword>
<keyword evidence="3" id="KW-0347">Helicase</keyword>
<evidence type="ECO:0000259" key="5">
    <source>
        <dbReference type="PROSITE" id="PS51192"/>
    </source>
</evidence>
<proteinExistence type="predicted"/>
<feature type="domain" description="Helicase ATP-binding" evidence="5">
    <location>
        <begin position="146"/>
        <end position="334"/>
    </location>
</feature>
<dbReference type="InterPro" id="IPR014001">
    <property type="entry name" value="Helicase_ATP-bd"/>
</dbReference>
<dbReference type="InterPro" id="IPR011545">
    <property type="entry name" value="DEAD/DEAH_box_helicase_dom"/>
</dbReference>
<dbReference type="CDD" id="cd04458">
    <property type="entry name" value="CSP_CDS"/>
    <property type="match status" value="1"/>
</dbReference>
<dbReference type="PANTHER" id="PTHR47959">
    <property type="entry name" value="ATP-DEPENDENT RNA HELICASE RHLE-RELATED"/>
    <property type="match status" value="1"/>
</dbReference>
<dbReference type="InterPro" id="IPR002059">
    <property type="entry name" value="CSP_DNA-bd"/>
</dbReference>
<evidence type="ECO:0000256" key="2">
    <source>
        <dbReference type="ARBA" id="ARBA00022801"/>
    </source>
</evidence>
<dbReference type="AlphaFoldDB" id="A0A0F9P6B3"/>
<dbReference type="GO" id="GO:0005829">
    <property type="term" value="C:cytosol"/>
    <property type="evidence" value="ECO:0007669"/>
    <property type="project" value="TreeGrafter"/>
</dbReference>
<evidence type="ECO:0000256" key="1">
    <source>
        <dbReference type="ARBA" id="ARBA00022741"/>
    </source>
</evidence>
<dbReference type="PANTHER" id="PTHR47959:SF13">
    <property type="entry name" value="ATP-DEPENDENT RNA HELICASE RHLE"/>
    <property type="match status" value="1"/>
</dbReference>
<evidence type="ECO:0000259" key="7">
    <source>
        <dbReference type="PROSITE" id="PS51195"/>
    </source>
</evidence>
<dbReference type="SUPFAM" id="SSF52540">
    <property type="entry name" value="P-loop containing nucleoside triphosphate hydrolases"/>
    <property type="match status" value="1"/>
</dbReference>
<dbReference type="GO" id="GO:0003676">
    <property type="term" value="F:nucleic acid binding"/>
    <property type="evidence" value="ECO:0007669"/>
    <property type="project" value="InterPro"/>
</dbReference>
<evidence type="ECO:0000256" key="3">
    <source>
        <dbReference type="ARBA" id="ARBA00022806"/>
    </source>
</evidence>
<dbReference type="Pfam" id="PF00270">
    <property type="entry name" value="DEAD"/>
    <property type="match status" value="1"/>
</dbReference>
<dbReference type="PROSITE" id="PS51195">
    <property type="entry name" value="Q_MOTIF"/>
    <property type="match status" value="1"/>
</dbReference>
<feature type="domain" description="DEAD-box RNA helicase Q" evidence="7">
    <location>
        <begin position="115"/>
        <end position="143"/>
    </location>
</feature>
<dbReference type="Gene3D" id="2.40.50.140">
    <property type="entry name" value="Nucleic acid-binding proteins"/>
    <property type="match status" value="1"/>
</dbReference>
<dbReference type="PRINTS" id="PR00050">
    <property type="entry name" value="COLDSHOCK"/>
</dbReference>
<dbReference type="EMBL" id="LAZR01005862">
    <property type="protein sequence ID" value="KKM96580.1"/>
    <property type="molecule type" value="Genomic_DNA"/>
</dbReference>
<comment type="caution">
    <text evidence="9">The sequence shown here is derived from an EMBL/GenBank/DDBJ whole genome shotgun (WGS) entry which is preliminary data.</text>
</comment>
<name>A0A0F9P6B3_9ZZZZ</name>
<reference evidence="9" key="1">
    <citation type="journal article" date="2015" name="Nature">
        <title>Complex archaea that bridge the gap between prokaryotes and eukaryotes.</title>
        <authorList>
            <person name="Spang A."/>
            <person name="Saw J.H."/>
            <person name="Jorgensen S.L."/>
            <person name="Zaremba-Niedzwiedzka K."/>
            <person name="Martijn J."/>
            <person name="Lind A.E."/>
            <person name="van Eijk R."/>
            <person name="Schleper C."/>
            <person name="Guy L."/>
            <person name="Ettema T.J."/>
        </authorList>
    </citation>
    <scope>NUCLEOTIDE SEQUENCE</scope>
</reference>
<organism evidence="9">
    <name type="scientific">marine sediment metagenome</name>
    <dbReference type="NCBI Taxonomy" id="412755"/>
    <lineage>
        <taxon>unclassified sequences</taxon>
        <taxon>metagenomes</taxon>
        <taxon>ecological metagenomes</taxon>
    </lineage>
</organism>
<dbReference type="SUPFAM" id="SSF50249">
    <property type="entry name" value="Nucleic acid-binding proteins"/>
    <property type="match status" value="1"/>
</dbReference>
<dbReference type="PROSITE" id="PS51192">
    <property type="entry name" value="HELICASE_ATP_BIND_1"/>
    <property type="match status" value="1"/>
</dbReference>
<dbReference type="InterPro" id="IPR019844">
    <property type="entry name" value="CSD_CS"/>
</dbReference>
<sequence length="504" mass="56874">MIKETPRMTGTVKWYNKKKGYGFITSDMNGEEVFLHRTALQPHEEVHIVPGDRITFKIQKKEKGLAARDIKRFAEENEFLMFDQVESGKEFDDLEIKRFGEEPVVPQSDQVESGIKFADLDLNPELLRAIGDAGYVIPTPIQVRAIPIVMKGQDLLGCAQTGTGKTAAFALPILQRLGKTSKNQNRSKNQNVERKQHSRRVRVLVLAPTRELAIQIGNSFNIYGKYTGLRSTVIYGGVGQNPQVKKLQSGVDIIVATPGRLLDLIRQGYINLSQVETFVLDEGDRMLDMGFIPDIQTIVKMMPQKNRQALIFSATIPREIIKLSKNILHNPIEINISPNKPTLDIIQQSAYIIMKEKKQALLEYLLADSSITRALVFTRTKHGANRVVKKLQRRGIRADAIHGNKSQSARQSALKNFRTGKVRVLVATDVASRGLDIDNISHVIQFDLPDVSETYLHRIGRTARAGMGGTAFAFCEKNQYRQLKEIEQLIRMRVKIVQNHPYII</sequence>
<dbReference type="GO" id="GO:0016787">
    <property type="term" value="F:hydrolase activity"/>
    <property type="evidence" value="ECO:0007669"/>
    <property type="project" value="UniProtKB-KW"/>
</dbReference>
<feature type="domain" description="CSD" evidence="8">
    <location>
        <begin position="7"/>
        <end position="72"/>
    </location>
</feature>
<accession>A0A0F9P6B3</accession>
<dbReference type="InterPro" id="IPR027417">
    <property type="entry name" value="P-loop_NTPase"/>
</dbReference>
<dbReference type="PROSITE" id="PS00352">
    <property type="entry name" value="CSD_1"/>
    <property type="match status" value="1"/>
</dbReference>
<dbReference type="SMART" id="SM00487">
    <property type="entry name" value="DEXDc"/>
    <property type="match status" value="1"/>
</dbReference>
<dbReference type="Pfam" id="PF00271">
    <property type="entry name" value="Helicase_C"/>
    <property type="match status" value="1"/>
</dbReference>
<evidence type="ECO:0008006" key="10">
    <source>
        <dbReference type="Google" id="ProtNLM"/>
    </source>
</evidence>